<dbReference type="VEuPathDB" id="FungiDB:SDRG_05665"/>
<dbReference type="OMA" id="HYYISHA"/>
<dbReference type="OrthoDB" id="75202at2759"/>
<gene>
    <name evidence="2" type="ORF">SDRG_05665</name>
</gene>
<organism evidence="2 3">
    <name type="scientific">Saprolegnia diclina (strain VS20)</name>
    <dbReference type="NCBI Taxonomy" id="1156394"/>
    <lineage>
        <taxon>Eukaryota</taxon>
        <taxon>Sar</taxon>
        <taxon>Stramenopiles</taxon>
        <taxon>Oomycota</taxon>
        <taxon>Saprolegniomycetes</taxon>
        <taxon>Saprolegniales</taxon>
        <taxon>Saprolegniaceae</taxon>
        <taxon>Saprolegnia</taxon>
    </lineage>
</organism>
<evidence type="ECO:0000313" key="2">
    <source>
        <dbReference type="EMBL" id="EQC36834.1"/>
    </source>
</evidence>
<accession>T0QFV5</accession>
<dbReference type="eggNOG" id="ENOG502QVEV">
    <property type="taxonomic scope" value="Eukaryota"/>
</dbReference>
<evidence type="ECO:0000256" key="1">
    <source>
        <dbReference type="SAM" id="MobiDB-lite"/>
    </source>
</evidence>
<dbReference type="RefSeq" id="XP_008609615.1">
    <property type="nucleotide sequence ID" value="XM_008611393.1"/>
</dbReference>
<dbReference type="EMBL" id="JH767146">
    <property type="protein sequence ID" value="EQC36834.1"/>
    <property type="molecule type" value="Genomic_DNA"/>
</dbReference>
<dbReference type="Proteomes" id="UP000030762">
    <property type="component" value="Unassembled WGS sequence"/>
</dbReference>
<evidence type="ECO:0000313" key="3">
    <source>
        <dbReference type="Proteomes" id="UP000030762"/>
    </source>
</evidence>
<keyword evidence="3" id="KW-1185">Reference proteome</keyword>
<dbReference type="InParanoid" id="T0QFV5"/>
<protein>
    <submittedName>
        <fullName evidence="2">Uncharacterized protein</fullName>
    </submittedName>
</protein>
<feature type="compositionally biased region" description="Basic and acidic residues" evidence="1">
    <location>
        <begin position="1"/>
        <end position="21"/>
    </location>
</feature>
<name>T0QFV5_SAPDV</name>
<proteinExistence type="predicted"/>
<dbReference type="GeneID" id="19946392"/>
<dbReference type="STRING" id="1156394.T0QFV5"/>
<reference evidence="2 3" key="1">
    <citation type="submission" date="2012-04" db="EMBL/GenBank/DDBJ databases">
        <title>The Genome Sequence of Saprolegnia declina VS20.</title>
        <authorList>
            <consortium name="The Broad Institute Genome Sequencing Platform"/>
            <person name="Russ C."/>
            <person name="Nusbaum C."/>
            <person name="Tyler B."/>
            <person name="van West P."/>
            <person name="Dieguez-Uribeondo J."/>
            <person name="de Bruijn I."/>
            <person name="Tripathy S."/>
            <person name="Jiang R."/>
            <person name="Young S.K."/>
            <person name="Zeng Q."/>
            <person name="Gargeya S."/>
            <person name="Fitzgerald M."/>
            <person name="Haas B."/>
            <person name="Abouelleil A."/>
            <person name="Alvarado L."/>
            <person name="Arachchi H.M."/>
            <person name="Berlin A."/>
            <person name="Chapman S.B."/>
            <person name="Goldberg J."/>
            <person name="Griggs A."/>
            <person name="Gujja S."/>
            <person name="Hansen M."/>
            <person name="Howarth C."/>
            <person name="Imamovic A."/>
            <person name="Larimer J."/>
            <person name="McCowen C."/>
            <person name="Montmayeur A."/>
            <person name="Murphy C."/>
            <person name="Neiman D."/>
            <person name="Pearson M."/>
            <person name="Priest M."/>
            <person name="Roberts A."/>
            <person name="Saif S."/>
            <person name="Shea T."/>
            <person name="Sisk P."/>
            <person name="Sykes S."/>
            <person name="Wortman J."/>
            <person name="Nusbaum C."/>
            <person name="Birren B."/>
        </authorList>
    </citation>
    <scope>NUCLEOTIDE SEQUENCE [LARGE SCALE GENOMIC DNA]</scope>
    <source>
        <strain evidence="2 3">VS20</strain>
    </source>
</reference>
<sequence>MDHQGRWTSRSDDENRGDGVRLPELPAATSSMADRLSAIKSKIAQRSVEHRQRNAAPDPPVPFRDVSLEQMMEARLHALQRDIETKQPKATPRALPRLPEAEMTALVERTTALSQFHDAKATLDASLHVVQSKVHRADDVAENLRDQVEALYQLTPELDFDARATRWRSIIATRTESRLLRADADAALHAFEHTELRNPYSDLTTLAALTEAPSSSLPAATRDVWLIGRRSIEVNSDTVVYYGAYLPSPSGTSNDQGSGDTDRPVDGLRWLACSAVAAEPSPVVSFRKGTVEAWDVVGAGMEVVNGIYVLSGRFEQANKYTSVAGLELFRKRFSMATQSFGSTEMDALSPGQLEHLDPASTGLPLPLRARYSEQDFHVLSQIGSWLATQEVKAKTHAEAIKESHRKVQSVDGSSVDDVVTVQTHVTVPMPLVPSRAHAVPPICRAWVLLQCRVSDCKRRHYYISHAERDAMTLWQEDLEANLDLTTLKAITARELLMEQARAVGAKAMSKYQANMVQETKKQVQKLVHVVNALRLANVRVVEAIVAWRTHAQASGRLSMLHAAADDASSSLGWSVSLTVLTGKYLYRGSNAFLSKIKRYCRDADVHGEKETQVRYLGCYPTKVQAEAAYDSAVVSEARRLHTTVDHMPRKRYVFLSCGAHCAIESDLRHRSSAKTVCVECRTRAQTKVEPWIPTYVWHNVNYLLKMGSDLSFLEAITPLRLYVGPSFPLHGNPFLIPTETPRDAKRFLELALPSSSPNELLPTAAFTRHADNLVTWTHPETDATYVANSHHLVRLTSNNVETQYEVLDMHRLFEAQKVYLRELSRNNLDALDTATQDALKTPSTLPLEEDPTMRIVQALYWDRCAALRIEQVRPPRAYKLPNVWCRTDLGEWAGFRVRGKHIRHHAFESKLHETGKKNIQTRAAFVARLRSYMQQPLEALSRRAMVDLLAEAEVVRGDLVYLEAENLRRFLAKYDAMTAAAWALQLWWRQKLARWIARLRVLALRTLAHARRQFEQTVASVANGLYAAVVAAATQRATQRLRDGVVSTCLKLDGEHVIVTYHSMDHYDTTNDDVDHRRTPCSHCLRMAYHRSVQLESFRFRQERSLCYCGKRRDPERILVRAYNPATNDIYRILIGNEQLRQRVRPHVDGNLRRACDLLSLPTDRILGYDLNAIGGRPRTSWDPIREAARAHAAASAAETLAASREALAATKWSQYTAWRALHTDSLHRKKSAWTVYQKTLAQVERSVSTLTSASVHAKAAVAFSEKGRTTFAGEASWDPLENANNWRLLVAKRQSARDVVEKEAQFQAARHAWFHADMDEASARALTAHAKERYDGVAADAKRTRLLANDYRAMATAALLMLRATTRVLNSLLTLRQFASVPIRRTLVLLDGPVLQHYHGRPTALHAAVYRRRFAYNLLAARARMVRMDPIPHDARRQELWMLQVRMLAESTERDEGVLVTAYRPTDAKTVDTWVEWRFLHLLVDCPRFRDPHLAIFTKQHAIAAAKTRHGNAMMQKRLVMTARAHILMALVRLNTFTAEIDVTRLAYFRLREVLHRRLLQSHWWHDVLAGRKRGRGDEVYRQAANVDGRRCHVLIFENYGDLCILVYEPRSRNHWTVAVPLAASIHALRWSPEKLGHWLACVRTNKYADAVFVPLLQHLTIHATHGLLFARSSDKIVWRGVRFVCDRYLLITIRQDAWLGLRLRVVSDHHAHAPLRGEISIDAHGCRILFPNMAPGAEMFAKLADMVTLAPSSPHVATDGDALSAAISAFNAWIETTTRWRNPLRPMDPETARLWACLIDAKKLRHALASAATVVLTHEVPLQDKMRRCVYATDYILDAHRDLQAKIEVLPRHGAMVLRLRRELFQEWEARQEGKQRAAMAAEEARTHLSILHARRGAIHAALRQYHRRLRDLQADLAASTVVVASVLETQHRRQCSLRAMQYILTMAVHEVAGGDSGLQEYALSVGHAIEWLEAPPYASSCVYLKPATTIYRPNAAATLATTAVVGAFARPLQFFVYIYVTDASEVWQVEAYCKTIGVLLTHFISVAGFVQEVDHRLPALSPSAINTKALNWLAQSFAVTDTDASATMAQLWAHLVAARHERQFLFQTLRRLTTFEGVGALLQSGPSGFLRRDALQRALDVVDTAVALALDDAAQLADTDVAGYFHLACDPDGLPATTTTIASGTSCVASSPAPSEHVMSEYGMLLHVDASLGIDEVFADTWTPDVAASVLGSSPIAVIPALYGTLFAARSGTDVNVRATTLANDAVVVYGPALFTTTLQHFHDLVLATQWTSEFATAKKKVVPRRGAKPIAAWRTYASDRMRLARAAKPNQSHLPRPAPVVAVTRNDSGPPGTELSTLCQYKVSRNALELLDGYARQVHGGDMSLPELAAQRLLDAIAVETGSGVLATKPLDLARVYSGSLSVPLDQPKTGESDDVITSHMVPLHVDVRVNNIEHPTALVVDAYDASSRTHDYRVTIGVDDMRILVPRRPVHGDAWATLAVHCLPHLTLCHRNGRRCLAFLAPTRSVAVTSIAPPTVEPLPHPFAPFPHPAAPFTKVDALAETMVLARLQKHTLSSIQARMADRQAAMALHSAKAALEWERMEAADAESTADRGYLTLPTKALHKLKTAYDKGMAKAAATDVGRVRAFWSSLASTLHLPDDVLPDAVTVGLPSFYVVAELWRQYQVTPQTTPEGTP</sequence>
<feature type="region of interest" description="Disordered" evidence="1">
    <location>
        <begin position="1"/>
        <end position="61"/>
    </location>
</feature>